<dbReference type="GO" id="GO:0045277">
    <property type="term" value="C:respiratory chain complex IV"/>
    <property type="evidence" value="ECO:0007669"/>
    <property type="project" value="InterPro"/>
</dbReference>
<evidence type="ECO:0000313" key="7">
    <source>
        <dbReference type="Proteomes" id="UP000070412"/>
    </source>
</evidence>
<dbReference type="Gene3D" id="2.60.11.10">
    <property type="entry name" value="Cytochrome c oxidase, subunit Vb"/>
    <property type="match status" value="1"/>
</dbReference>
<dbReference type="FunFam" id="2.60.11.10:FF:000004">
    <property type="entry name" value="Cytochrome c oxidase subunit 5B"/>
    <property type="match status" value="1"/>
</dbReference>
<evidence type="ECO:0000313" key="5">
    <source>
        <dbReference type="EMBL" id="KPM02566.1"/>
    </source>
</evidence>
<dbReference type="GO" id="GO:0005740">
    <property type="term" value="C:mitochondrial envelope"/>
    <property type="evidence" value="ECO:0007669"/>
    <property type="project" value="InterPro"/>
</dbReference>
<dbReference type="PANTHER" id="PTHR10122">
    <property type="entry name" value="CYTOCHROME C OXIDASE SUBUNIT 5B, MITOCHONDRIAL"/>
    <property type="match status" value="1"/>
</dbReference>
<gene>
    <name evidence="5" type="ORF">QR98_0009810</name>
    <name evidence="4" type="ORF">SSS_3129</name>
</gene>
<organism evidence="5 8">
    <name type="scientific">Sarcoptes scabiei</name>
    <name type="common">Itch mite</name>
    <name type="synonym">Acarus scabiei</name>
    <dbReference type="NCBI Taxonomy" id="52283"/>
    <lineage>
        <taxon>Eukaryota</taxon>
        <taxon>Metazoa</taxon>
        <taxon>Ecdysozoa</taxon>
        <taxon>Arthropoda</taxon>
        <taxon>Chelicerata</taxon>
        <taxon>Arachnida</taxon>
        <taxon>Acari</taxon>
        <taxon>Acariformes</taxon>
        <taxon>Sarcoptiformes</taxon>
        <taxon>Astigmata</taxon>
        <taxon>Psoroptidia</taxon>
        <taxon>Sarcoptoidea</taxon>
        <taxon>Sarcoptidae</taxon>
        <taxon>Sarcoptinae</taxon>
        <taxon>Sarcoptes</taxon>
    </lineage>
</organism>
<dbReference type="InterPro" id="IPR002124">
    <property type="entry name" value="Cyt_c_oxidase_su5b"/>
</dbReference>
<dbReference type="Pfam" id="PF01215">
    <property type="entry name" value="COX5B"/>
    <property type="match status" value="1"/>
</dbReference>
<evidence type="ECO:0000256" key="2">
    <source>
        <dbReference type="ARBA" id="ARBA00022833"/>
    </source>
</evidence>
<dbReference type="EnsemblMetazoa" id="SSS_3129s_mrna">
    <property type="protein sequence ID" value="KAF7490554.1"/>
    <property type="gene ID" value="SSS_3129"/>
</dbReference>
<reference evidence="7" key="2">
    <citation type="journal article" date="2020" name="PLoS Negl. Trop. Dis.">
        <title>High-quality nuclear genome for Sarcoptes scabiei-A critical resource for a neglected parasite.</title>
        <authorList>
            <person name="Korhonen P.K."/>
            <person name="Gasser R.B."/>
            <person name="Ma G."/>
            <person name="Wang T."/>
            <person name="Stroehlein A.J."/>
            <person name="Young N.D."/>
            <person name="Ang C.S."/>
            <person name="Fernando D.D."/>
            <person name="Lu H.C."/>
            <person name="Taylor S."/>
            <person name="Reynolds S.L."/>
            <person name="Mofiz E."/>
            <person name="Najaraj S.H."/>
            <person name="Gowda H."/>
            <person name="Madugundu A."/>
            <person name="Renuse S."/>
            <person name="Holt D."/>
            <person name="Pandey A."/>
            <person name="Papenfuss A.T."/>
            <person name="Fischer K."/>
        </authorList>
    </citation>
    <scope>NUCLEOTIDE SEQUENCE [LARGE SCALE GENOMIC DNA]</scope>
</reference>
<dbReference type="GO" id="GO:0046872">
    <property type="term" value="F:metal ion binding"/>
    <property type="evidence" value="ECO:0007669"/>
    <property type="project" value="UniProtKB-KW"/>
</dbReference>
<accession>A0A131ZUV2</accession>
<dbReference type="OMA" id="HVNFMVI"/>
<keyword evidence="1 3" id="KW-0479">Metal-binding</keyword>
<dbReference type="GO" id="GO:0006123">
    <property type="term" value="P:mitochondrial electron transport, cytochrome c to oxygen"/>
    <property type="evidence" value="ECO:0007669"/>
    <property type="project" value="InterPro"/>
</dbReference>
<keyword evidence="7" id="KW-1185">Reference proteome</keyword>
<dbReference type="AlphaFoldDB" id="A0A131ZUV2"/>
<dbReference type="SUPFAM" id="SSF57802">
    <property type="entry name" value="Rubredoxin-like"/>
    <property type="match status" value="1"/>
</dbReference>
<reference evidence="5 8" key="1">
    <citation type="journal article" date="2015" name="Parasit. Vectors">
        <title>Draft genome of the scabies mite.</title>
        <authorList>
            <person name="Rider S.D.Jr."/>
            <person name="Morgan M.S."/>
            <person name="Arlian L.G."/>
        </authorList>
    </citation>
    <scope>NUCLEOTIDE SEQUENCE [LARGE SCALE GENOMIC DNA]</scope>
    <source>
        <strain evidence="5">Arlian Lab</strain>
    </source>
</reference>
<dbReference type="Proteomes" id="UP000070412">
    <property type="component" value="Unassembled WGS sequence"/>
</dbReference>
<dbReference type="OrthoDB" id="10249250at2759"/>
<feature type="binding site" evidence="3">
    <location>
        <position position="119"/>
    </location>
    <ligand>
        <name>Zn(2+)</name>
        <dbReference type="ChEBI" id="CHEBI:29105"/>
    </ligand>
</feature>
<dbReference type="InterPro" id="IPR036972">
    <property type="entry name" value="Cyt_c_oxidase_su5b_sf"/>
</dbReference>
<dbReference type="EMBL" id="JXLN01002204">
    <property type="protein sequence ID" value="KPM02566.1"/>
    <property type="molecule type" value="Genomic_DNA"/>
</dbReference>
<evidence type="ECO:0000256" key="1">
    <source>
        <dbReference type="ARBA" id="ARBA00022723"/>
    </source>
</evidence>
<reference evidence="4" key="3">
    <citation type="submission" date="2020-01" db="EMBL/GenBank/DDBJ databases">
        <authorList>
            <person name="Korhonen P.K.K."/>
            <person name="Guangxu M.G."/>
            <person name="Wang T.W."/>
            <person name="Stroehlein A.J.S."/>
            <person name="Young N.D."/>
            <person name="Ang C.-S.A."/>
            <person name="Fernando D.W.F."/>
            <person name="Lu H.L."/>
            <person name="Taylor S.T."/>
            <person name="Ehtesham M.E.M."/>
            <person name="Najaraj S.H.N."/>
            <person name="Harsha G.H.G."/>
            <person name="Madugundu A.M."/>
            <person name="Renuse S.R."/>
            <person name="Holt D.H."/>
            <person name="Pandey A.P."/>
            <person name="Papenfuss A.P."/>
            <person name="Gasser R.B.G."/>
            <person name="Fischer K.F."/>
        </authorList>
    </citation>
    <scope>NUCLEOTIDE SEQUENCE</scope>
    <source>
        <strain evidence="4">SSS_KF_BRIS2020</strain>
    </source>
</reference>
<evidence type="ECO:0000313" key="8">
    <source>
        <dbReference type="Proteomes" id="UP000616769"/>
    </source>
</evidence>
<proteinExistence type="predicted"/>
<keyword evidence="2 3" id="KW-0862">Zinc</keyword>
<dbReference type="VEuPathDB" id="VectorBase:SSCA009388"/>
<protein>
    <submittedName>
        <fullName evidence="4 5">Cytochrome c oxidase subunit 5B, mitochondrial</fullName>
    </submittedName>
</protein>
<feature type="binding site" evidence="3">
    <location>
        <position position="117"/>
    </location>
    <ligand>
        <name>Zn(2+)</name>
        <dbReference type="ChEBI" id="CHEBI:29105"/>
    </ligand>
</feature>
<feature type="binding site" evidence="3">
    <location>
        <position position="97"/>
    </location>
    <ligand>
        <name>Zn(2+)</name>
        <dbReference type="ChEBI" id="CHEBI:29105"/>
    </ligand>
</feature>
<sequence length="135" mass="15401">MSRLIQTSLNSLAQVSASKIYAPASSSRTFFFKSRRDIKVPEDLDHSTGEERAVRLAIARGIQDPFDVQEQIRGPGTKDNPNIVQTFSNARMVGCKCEEDSTVIKFMWLHLGDPKRCECGYWFKAVPARKFWEEQ</sequence>
<reference evidence="6" key="4">
    <citation type="submission" date="2022-06" db="UniProtKB">
        <authorList>
            <consortium name="EnsemblMetazoa"/>
        </authorList>
    </citation>
    <scope>IDENTIFICATION</scope>
</reference>
<evidence type="ECO:0000313" key="4">
    <source>
        <dbReference type="EMBL" id="KAF7490554.1"/>
    </source>
</evidence>
<feature type="binding site" evidence="3">
    <location>
        <position position="95"/>
    </location>
    <ligand>
        <name>Zn(2+)</name>
        <dbReference type="ChEBI" id="CHEBI:29105"/>
    </ligand>
</feature>
<dbReference type="Proteomes" id="UP000616769">
    <property type="component" value="Unassembled WGS sequence"/>
</dbReference>
<dbReference type="CDD" id="cd00924">
    <property type="entry name" value="Cyt_c_Oxidase_Vb"/>
    <property type="match status" value="1"/>
</dbReference>
<name>A0A131ZUV2_SARSC</name>
<dbReference type="EMBL" id="WVUK01000062">
    <property type="protein sequence ID" value="KAF7490554.1"/>
    <property type="molecule type" value="Genomic_DNA"/>
</dbReference>
<dbReference type="PANTHER" id="PTHR10122:SF0">
    <property type="entry name" value="CYTOCHROME C OXIDASE SUBUNIT 5B, ISOFORM A-RELATED"/>
    <property type="match status" value="1"/>
</dbReference>
<evidence type="ECO:0000313" key="6">
    <source>
        <dbReference type="EnsemblMetazoa" id="KAF7490554.1"/>
    </source>
</evidence>
<evidence type="ECO:0000256" key="3">
    <source>
        <dbReference type="PIRSR" id="PIRSR602124-1"/>
    </source>
</evidence>
<dbReference type="PROSITE" id="PS51359">
    <property type="entry name" value="COX5B_2"/>
    <property type="match status" value="1"/>
</dbReference>